<dbReference type="EMBL" id="JBCNJP010000023">
    <property type="protein sequence ID" value="KAK9058566.1"/>
    <property type="molecule type" value="Genomic_DNA"/>
</dbReference>
<comment type="caution">
    <text evidence="4">The sequence shown here is derived from an EMBL/GenBank/DDBJ whole genome shotgun (WGS) entry which is preliminary data.</text>
</comment>
<reference evidence="4 5" key="1">
    <citation type="submission" date="2024-04" db="EMBL/GenBank/DDBJ databases">
        <title>The reference genome of an endangered Asteraceae, Deinandra increscens subsp. villosa, native to the Central Coast of California.</title>
        <authorList>
            <person name="Guilliams M."/>
            <person name="Hasenstab-Lehman K."/>
            <person name="Meyer R."/>
            <person name="Mcevoy S."/>
        </authorList>
    </citation>
    <scope>NUCLEOTIDE SEQUENCE [LARGE SCALE GENOMIC DNA]</scope>
    <source>
        <tissue evidence="4">Leaf</tissue>
    </source>
</reference>
<feature type="domain" description="Non-reducing end beta-L-arabinofuranosidase-like GH127 middle" evidence="3">
    <location>
        <begin position="534"/>
        <end position="632"/>
    </location>
</feature>
<dbReference type="GO" id="GO:0005975">
    <property type="term" value="P:carbohydrate metabolic process"/>
    <property type="evidence" value="ECO:0007669"/>
    <property type="project" value="InterPro"/>
</dbReference>
<evidence type="ECO:0000259" key="2">
    <source>
        <dbReference type="Pfam" id="PF07944"/>
    </source>
</evidence>
<dbReference type="SUPFAM" id="SSF48208">
    <property type="entry name" value="Six-hairpin glycosidases"/>
    <property type="match status" value="1"/>
</dbReference>
<sequence length="885" mass="98396">MMMILAFMIWVLCCNPAAGKECTNTPTELSSHSFRYELLNSNNKTLQQNILMLNHNHNHLTPTDDSAWASLIPRKLLKHEDEFGWMMMYREMKSQRVKSRVSGSFLNEVGLGDVRLDPDSVHGQAQQTNLEYLLMLDVDSLVWSFRKTAGLPTPGTAYGGWESPDQELRGHFVGHYLSATAQMWASTGNSSLKEKMTAVVSALGECQEQMSSTGYLSAFPSEFFDRFEAVQPVWAPYYTIHKIMAGLVDQYILAGNNQALKMVTQMADYFFKRVQNVIAQYTIERHWRSLNEETGGMNDVMYRLYTITGDNKHLLLAHLFDKPCFLGLLAIKMAFKGLKAKTTSGSWSFRGNQALTTADELSGFHSNTHIPIVVGAQMRYEVTGDPLYKEISMFFMDTVNSSHMYATGGTSVSEFWSDPKRLATTLQTENEESCTTYNMLKVSRNLFRWTKEIAYADYYERALTNGVLSIQRGKEPGVMIYMLPLGPGMSKATGYHKWGTKFNSFWCCYGTGIESFSKLGDSIYFEETGNNPGLYIIQYISSSVNWKLGQIVLDQKVMPVVAWDPRLRVTTTISSKKDGSSSTLNFRIPFWTTSSAKVTLNGRDIPLTSPGNFLPVTQKWNSSDVITLELPITLRMEAIQDERSDYASLHAILFGPYLLVALTTGDSDLKPSSNSLSDWITPIPSDYNSHLISLSQQTGKSTLALAHTPNSLTTVKFPDPGTSDSVFSTFRIISPDSNSTARVTSRADAIGQTVMLEPYSLPGMVIVENGKEQSLGIGIGDSASSRNSVFRLVGGNDGMVRLESESLKGCFVYSFNETVKLGCDSGDSGGSDSGFLAATSFKMTGGISNYSPVSFVAKGVNMNYLLQPLFGLRDEHYTVYFKVHS</sequence>
<feature type="chain" id="PRO_5042975654" description="Alpha-L-arabinofuranosidase B arabinose-binding domain-containing protein" evidence="1">
    <location>
        <begin position="20"/>
        <end position="885"/>
    </location>
</feature>
<protein>
    <recommendedName>
        <fullName evidence="6">Alpha-L-arabinofuranosidase B arabinose-binding domain-containing protein</fullName>
    </recommendedName>
</protein>
<evidence type="ECO:0000313" key="5">
    <source>
        <dbReference type="Proteomes" id="UP001408789"/>
    </source>
</evidence>
<dbReference type="InterPro" id="IPR049046">
    <property type="entry name" value="Beta-AFase-like_GH127_middle"/>
</dbReference>
<dbReference type="Proteomes" id="UP001408789">
    <property type="component" value="Unassembled WGS sequence"/>
</dbReference>
<keyword evidence="5" id="KW-1185">Reference proteome</keyword>
<gene>
    <name evidence="4" type="ORF">SSX86_023408</name>
</gene>
<accession>A0AAP0CM88</accession>
<dbReference type="PANTHER" id="PTHR31151">
    <property type="entry name" value="PROLINE-TRNA LIGASE (DUF1680)"/>
    <property type="match status" value="1"/>
</dbReference>
<keyword evidence="1" id="KW-0732">Signal</keyword>
<dbReference type="Pfam" id="PF20736">
    <property type="entry name" value="Glyco_hydro127M"/>
    <property type="match status" value="1"/>
</dbReference>
<name>A0AAP0CM88_9ASTR</name>
<dbReference type="InterPro" id="IPR008928">
    <property type="entry name" value="6-hairpin_glycosidase_sf"/>
</dbReference>
<evidence type="ECO:0008006" key="6">
    <source>
        <dbReference type="Google" id="ProtNLM"/>
    </source>
</evidence>
<evidence type="ECO:0000256" key="1">
    <source>
        <dbReference type="SAM" id="SignalP"/>
    </source>
</evidence>
<organism evidence="4 5">
    <name type="scientific">Deinandra increscens subsp. villosa</name>
    <dbReference type="NCBI Taxonomy" id="3103831"/>
    <lineage>
        <taxon>Eukaryota</taxon>
        <taxon>Viridiplantae</taxon>
        <taxon>Streptophyta</taxon>
        <taxon>Embryophyta</taxon>
        <taxon>Tracheophyta</taxon>
        <taxon>Spermatophyta</taxon>
        <taxon>Magnoliopsida</taxon>
        <taxon>eudicotyledons</taxon>
        <taxon>Gunneridae</taxon>
        <taxon>Pentapetalae</taxon>
        <taxon>asterids</taxon>
        <taxon>campanulids</taxon>
        <taxon>Asterales</taxon>
        <taxon>Asteraceae</taxon>
        <taxon>Asteroideae</taxon>
        <taxon>Heliantheae alliance</taxon>
        <taxon>Madieae</taxon>
        <taxon>Madiinae</taxon>
        <taxon>Deinandra</taxon>
    </lineage>
</organism>
<dbReference type="Pfam" id="PF07944">
    <property type="entry name" value="Beta-AFase-like_GH127_cat"/>
    <property type="match status" value="1"/>
</dbReference>
<dbReference type="PANTHER" id="PTHR31151:SF0">
    <property type="entry name" value="PROLINE-TRNA LIGASE (DUF1680)"/>
    <property type="match status" value="1"/>
</dbReference>
<feature type="signal peptide" evidence="1">
    <location>
        <begin position="1"/>
        <end position="19"/>
    </location>
</feature>
<dbReference type="InterPro" id="IPR012878">
    <property type="entry name" value="Beta-AFase-like_GH127_cat"/>
</dbReference>
<evidence type="ECO:0000259" key="3">
    <source>
        <dbReference type="Pfam" id="PF20736"/>
    </source>
</evidence>
<evidence type="ECO:0000313" key="4">
    <source>
        <dbReference type="EMBL" id="KAK9058566.1"/>
    </source>
</evidence>
<proteinExistence type="predicted"/>
<dbReference type="Gene3D" id="2.80.10.50">
    <property type="match status" value="1"/>
</dbReference>
<dbReference type="AlphaFoldDB" id="A0AAP0CM88"/>
<feature type="domain" description="Non-reducing end beta-L-arabinofuranosidase-like GH127 catalytic" evidence="2">
    <location>
        <begin position="113"/>
        <end position="521"/>
    </location>
</feature>